<accession>A0AAU8JZB3</accession>
<dbReference type="Gene3D" id="3.10.180.10">
    <property type="entry name" value="2,3-Dihydroxybiphenyl 1,2-Dioxygenase, domain 1"/>
    <property type="match status" value="1"/>
</dbReference>
<dbReference type="AlphaFoldDB" id="A0AAU8JZB3"/>
<name>A0AAU8JZB3_9ACTN</name>
<dbReference type="CDD" id="cd06587">
    <property type="entry name" value="VOC"/>
    <property type="match status" value="1"/>
</dbReference>
<dbReference type="Pfam" id="PF18029">
    <property type="entry name" value="Glyoxalase_6"/>
    <property type="match status" value="1"/>
</dbReference>
<gene>
    <name evidence="2" type="ORF">ABWK59_21000</name>
</gene>
<dbReference type="PANTHER" id="PTHR35908:SF1">
    <property type="entry name" value="CONSERVED PROTEIN"/>
    <property type="match status" value="1"/>
</dbReference>
<protein>
    <submittedName>
        <fullName evidence="2">VOC family protein</fullName>
    </submittedName>
</protein>
<dbReference type="PANTHER" id="PTHR35908">
    <property type="entry name" value="HYPOTHETICAL FUSION PROTEIN"/>
    <property type="match status" value="1"/>
</dbReference>
<dbReference type="KEGG" id="kcm:ABWK59_21000"/>
<dbReference type="EMBL" id="CP159872">
    <property type="protein sequence ID" value="XCM81217.1"/>
    <property type="molecule type" value="Genomic_DNA"/>
</dbReference>
<feature type="domain" description="VOC" evidence="1">
    <location>
        <begin position="7"/>
        <end position="120"/>
    </location>
</feature>
<evidence type="ECO:0000259" key="1">
    <source>
        <dbReference type="PROSITE" id="PS51819"/>
    </source>
</evidence>
<reference evidence="2" key="1">
    <citation type="submission" date="2024-06" db="EMBL/GenBank/DDBJ databases">
        <title>The genome sequences of Kitasatospora sp. strain HUAS MG31.</title>
        <authorList>
            <person name="Mo P."/>
        </authorList>
    </citation>
    <scope>NUCLEOTIDE SEQUENCE</scope>
    <source>
        <strain evidence="2">HUAS MG31</strain>
    </source>
</reference>
<proteinExistence type="predicted"/>
<dbReference type="InterPro" id="IPR041581">
    <property type="entry name" value="Glyoxalase_6"/>
</dbReference>
<organism evidence="2">
    <name type="scientific">Kitasatospora camelliae</name>
    <dbReference type="NCBI Taxonomy" id="3156397"/>
    <lineage>
        <taxon>Bacteria</taxon>
        <taxon>Bacillati</taxon>
        <taxon>Actinomycetota</taxon>
        <taxon>Actinomycetes</taxon>
        <taxon>Kitasatosporales</taxon>
        <taxon>Streptomycetaceae</taxon>
        <taxon>Kitasatospora</taxon>
    </lineage>
</organism>
<dbReference type="SUPFAM" id="SSF54593">
    <property type="entry name" value="Glyoxalase/Bleomycin resistance protein/Dihydroxybiphenyl dioxygenase"/>
    <property type="match status" value="1"/>
</dbReference>
<dbReference type="InterPro" id="IPR029068">
    <property type="entry name" value="Glyas_Bleomycin-R_OHBP_Dase"/>
</dbReference>
<evidence type="ECO:0000313" key="2">
    <source>
        <dbReference type="EMBL" id="XCM81217.1"/>
    </source>
</evidence>
<sequence length="121" mass="13214">MPSPVAELHATVLDCPDPEALAAFYLAVTGWEVTYRSEEYVFIGMGDSHRIAFQRVTDHRPVRWPAEHAVAHLDFTADDPEQAATTLVALGATRPSDQPGAGRWITLIDPAGHPLCLAPRD</sequence>
<dbReference type="PROSITE" id="PS51819">
    <property type="entry name" value="VOC"/>
    <property type="match status" value="1"/>
</dbReference>
<dbReference type="InterPro" id="IPR037523">
    <property type="entry name" value="VOC_core"/>
</dbReference>
<dbReference type="RefSeq" id="WP_354642154.1">
    <property type="nucleotide sequence ID" value="NZ_CP159872.1"/>
</dbReference>